<protein>
    <submittedName>
        <fullName evidence="2">Oxidoreductase</fullName>
    </submittedName>
</protein>
<dbReference type="SUPFAM" id="SSF51905">
    <property type="entry name" value="FAD/NAD(P)-binding domain"/>
    <property type="match status" value="1"/>
</dbReference>
<dbReference type="PANTHER" id="PTHR43539">
    <property type="entry name" value="FLAVIN-BINDING MONOOXYGENASE-LIKE PROTEIN (AFU_ORTHOLOGUE AFUA_4G09220)"/>
    <property type="match status" value="1"/>
</dbReference>
<organism evidence="2 3">
    <name type="scientific">Microvirga aerophila</name>
    <dbReference type="NCBI Taxonomy" id="670291"/>
    <lineage>
        <taxon>Bacteria</taxon>
        <taxon>Pseudomonadati</taxon>
        <taxon>Pseudomonadota</taxon>
        <taxon>Alphaproteobacteria</taxon>
        <taxon>Hyphomicrobiales</taxon>
        <taxon>Methylobacteriaceae</taxon>
        <taxon>Microvirga</taxon>
    </lineage>
</organism>
<dbReference type="Pfam" id="PF13738">
    <property type="entry name" value="Pyr_redox_3"/>
    <property type="match status" value="1"/>
</dbReference>
<proteinExistence type="predicted"/>
<dbReference type="RefSeq" id="WP_162815746.1">
    <property type="nucleotide sequence ID" value="NZ_BJYU01000090.1"/>
</dbReference>
<gene>
    <name evidence="2" type="ORF">MAE02_48530</name>
</gene>
<dbReference type="PANTHER" id="PTHR43539:SF91">
    <property type="entry name" value="FAD-DEPENDENT URATE HYDROXYLASE"/>
    <property type="match status" value="1"/>
</dbReference>
<dbReference type="GO" id="GO:0004497">
    <property type="term" value="F:monooxygenase activity"/>
    <property type="evidence" value="ECO:0007669"/>
    <property type="project" value="TreeGrafter"/>
</dbReference>
<comment type="caution">
    <text evidence="2">The sequence shown here is derived from an EMBL/GenBank/DDBJ whole genome shotgun (WGS) entry which is preliminary data.</text>
</comment>
<dbReference type="GO" id="GO:0050660">
    <property type="term" value="F:flavin adenine dinucleotide binding"/>
    <property type="evidence" value="ECO:0007669"/>
    <property type="project" value="TreeGrafter"/>
</dbReference>
<keyword evidence="1" id="KW-0560">Oxidoreductase</keyword>
<dbReference type="InterPro" id="IPR050982">
    <property type="entry name" value="Auxin_biosynth/cation_transpt"/>
</dbReference>
<accession>A0A512BZA5</accession>
<evidence type="ECO:0000313" key="2">
    <source>
        <dbReference type="EMBL" id="GEO17157.1"/>
    </source>
</evidence>
<dbReference type="InterPro" id="IPR036188">
    <property type="entry name" value="FAD/NAD-bd_sf"/>
</dbReference>
<evidence type="ECO:0000256" key="1">
    <source>
        <dbReference type="ARBA" id="ARBA00023002"/>
    </source>
</evidence>
<name>A0A512BZA5_9HYPH</name>
<dbReference type="AlphaFoldDB" id="A0A512BZA5"/>
<sequence length="485" mass="52958">MRPLANDRRAVPMRLIEHERQVARDLEMLGLPAANWPAQVTGPNGASVADVLVVGAGMNGIAAAASLIFKGVRNIRMLERNPAGQEGPWLSFARMDTLRSPKTLPGPALGIPSLTFRAWYEAVVGAEAWEALYKIPNATWVDYLAWLQRVLRLPVQHETIVKKITPSAGVLEVEVQSQRGNETYFARRIVLSTGRGGAGGYHIPSFVDPALWPDLAAHTNEAIDFARLRGKSIGIIGGGASAWDNAATALEQGASRVDMYVRRPALPQINKGRGSASPGYFYGWAGLDDAERWSLFVYLNDAQAPPPHETVRRALRLKRFNIHLGKPVEAATRQGGKPLVLVRGEDTPRPHDFLIIGTGFRANAGAITELADLSPLVARWRDRYAPPENLRRSDLGEFPYLGPGFELLEREPGQCPDLSRIHLLNHGAALSHGAVASDIPGVNVAAERLATALVGSLFREDIKSIRSDLEAFDEPELEGTPFFVR</sequence>
<dbReference type="EMBL" id="BJYU01000090">
    <property type="protein sequence ID" value="GEO17157.1"/>
    <property type="molecule type" value="Genomic_DNA"/>
</dbReference>
<evidence type="ECO:0000313" key="3">
    <source>
        <dbReference type="Proteomes" id="UP000321085"/>
    </source>
</evidence>
<dbReference type="Proteomes" id="UP000321085">
    <property type="component" value="Unassembled WGS sequence"/>
</dbReference>
<keyword evidence="3" id="KW-1185">Reference proteome</keyword>
<dbReference type="Gene3D" id="3.50.50.60">
    <property type="entry name" value="FAD/NAD(P)-binding domain"/>
    <property type="match status" value="1"/>
</dbReference>
<reference evidence="2 3" key="1">
    <citation type="submission" date="2019-07" db="EMBL/GenBank/DDBJ databases">
        <title>Whole genome shotgun sequence of Microvirga aerophila NBRC 106136.</title>
        <authorList>
            <person name="Hosoyama A."/>
            <person name="Uohara A."/>
            <person name="Ohji S."/>
            <person name="Ichikawa N."/>
        </authorList>
    </citation>
    <scope>NUCLEOTIDE SEQUENCE [LARGE SCALE GENOMIC DNA]</scope>
    <source>
        <strain evidence="2 3">NBRC 106136</strain>
    </source>
</reference>